<dbReference type="PROSITE" id="PS51205">
    <property type="entry name" value="VPS9"/>
    <property type="match status" value="1"/>
</dbReference>
<dbReference type="SMART" id="SM00259">
    <property type="entry name" value="ZnF_A20"/>
    <property type="match status" value="1"/>
</dbReference>
<protein>
    <submittedName>
        <fullName evidence="7">RAB guanine nucleotide exchange factor (GEF) 1, like</fullName>
    </submittedName>
</protein>
<dbReference type="InterPro" id="IPR003123">
    <property type="entry name" value="VPS9"/>
</dbReference>
<dbReference type="InterPro" id="IPR002653">
    <property type="entry name" value="Znf_A20"/>
</dbReference>
<reference evidence="7" key="2">
    <citation type="submission" date="2025-09" db="UniProtKB">
        <authorList>
            <consortium name="Ensembl"/>
        </authorList>
    </citation>
    <scope>IDENTIFICATION</scope>
</reference>
<evidence type="ECO:0000259" key="5">
    <source>
        <dbReference type="PROSITE" id="PS51036"/>
    </source>
</evidence>
<feature type="compositionally biased region" description="Polar residues" evidence="4">
    <location>
        <begin position="190"/>
        <end position="201"/>
    </location>
</feature>
<keyword evidence="8" id="KW-1185">Reference proteome</keyword>
<dbReference type="Gene3D" id="1.20.5.4770">
    <property type="match status" value="1"/>
</dbReference>
<feature type="region of interest" description="Disordered" evidence="4">
    <location>
        <begin position="458"/>
        <end position="555"/>
    </location>
</feature>
<dbReference type="GO" id="GO:0030139">
    <property type="term" value="C:endocytic vesicle"/>
    <property type="evidence" value="ECO:0007669"/>
    <property type="project" value="TreeGrafter"/>
</dbReference>
<feature type="domain" description="VPS9" evidence="6">
    <location>
        <begin position="303"/>
        <end position="446"/>
    </location>
</feature>
<evidence type="ECO:0000256" key="1">
    <source>
        <dbReference type="ARBA" id="ARBA00022723"/>
    </source>
</evidence>
<dbReference type="PANTHER" id="PTHR23101:SF126">
    <property type="entry name" value="RAB5 GDP_GTP EXCHANGE FACTOR"/>
    <property type="match status" value="1"/>
</dbReference>
<evidence type="ECO:0000313" key="7">
    <source>
        <dbReference type="Ensembl" id="ENSCCRP00000088306.2"/>
    </source>
</evidence>
<evidence type="ECO:0000256" key="2">
    <source>
        <dbReference type="ARBA" id="ARBA00022771"/>
    </source>
</evidence>
<dbReference type="Ensembl" id="ENSCCRT00000095929.2">
    <property type="protein sequence ID" value="ENSCCRP00000088306.2"/>
    <property type="gene ID" value="ENSCCRG00000048037.2"/>
</dbReference>
<dbReference type="GO" id="GO:0003677">
    <property type="term" value="F:DNA binding"/>
    <property type="evidence" value="ECO:0007669"/>
    <property type="project" value="InterPro"/>
</dbReference>
<feature type="compositionally biased region" description="Basic and acidic residues" evidence="4">
    <location>
        <begin position="477"/>
        <end position="501"/>
    </location>
</feature>
<dbReference type="Pfam" id="PF01754">
    <property type="entry name" value="zf-A20"/>
    <property type="match status" value="1"/>
</dbReference>
<dbReference type="Gene3D" id="1.10.246.120">
    <property type="match status" value="1"/>
</dbReference>
<evidence type="ECO:0000256" key="4">
    <source>
        <dbReference type="SAM" id="MobiDB-lite"/>
    </source>
</evidence>
<evidence type="ECO:0000313" key="8">
    <source>
        <dbReference type="Proteomes" id="UP001108240"/>
    </source>
</evidence>
<dbReference type="AlphaFoldDB" id="A0A8C1F7Q6"/>
<evidence type="ECO:0000259" key="6">
    <source>
        <dbReference type="PROSITE" id="PS51205"/>
    </source>
</evidence>
<keyword evidence="2" id="KW-0863">Zinc-finger</keyword>
<dbReference type="GO" id="GO:0016192">
    <property type="term" value="P:vesicle-mediated transport"/>
    <property type="evidence" value="ECO:0007669"/>
    <property type="project" value="InterPro"/>
</dbReference>
<dbReference type="GO" id="GO:0031267">
    <property type="term" value="F:small GTPase binding"/>
    <property type="evidence" value="ECO:0007669"/>
    <property type="project" value="TreeGrafter"/>
</dbReference>
<dbReference type="PROSITE" id="PS51036">
    <property type="entry name" value="ZF_A20"/>
    <property type="match status" value="1"/>
</dbReference>
<dbReference type="GO" id="GO:0005829">
    <property type="term" value="C:cytosol"/>
    <property type="evidence" value="ECO:0007669"/>
    <property type="project" value="TreeGrafter"/>
</dbReference>
<dbReference type="PANTHER" id="PTHR23101">
    <property type="entry name" value="RAB GDP/GTP EXCHANGE FACTOR"/>
    <property type="match status" value="1"/>
</dbReference>
<dbReference type="InterPro" id="IPR041545">
    <property type="entry name" value="DUF5601"/>
</dbReference>
<dbReference type="Gene3D" id="1.20.1050.80">
    <property type="entry name" value="VPS9 domain"/>
    <property type="match status" value="1"/>
</dbReference>
<dbReference type="FunFam" id="1.20.1050.80:FF:000003">
    <property type="entry name" value="rab5 GDP/GTP exchange factor isoform X2"/>
    <property type="match status" value="1"/>
</dbReference>
<dbReference type="Proteomes" id="UP001108240">
    <property type="component" value="Unplaced"/>
</dbReference>
<accession>A0A8C1F7Q6</accession>
<dbReference type="GO" id="GO:0005085">
    <property type="term" value="F:guanyl-nucleotide exchange factor activity"/>
    <property type="evidence" value="ECO:0007669"/>
    <property type="project" value="InterPro"/>
</dbReference>
<dbReference type="Pfam" id="PF18151">
    <property type="entry name" value="DUF5601"/>
    <property type="match status" value="1"/>
</dbReference>
<dbReference type="InterPro" id="IPR045046">
    <property type="entry name" value="Vps9-like"/>
</dbReference>
<feature type="domain" description="A20-type" evidence="5">
    <location>
        <begin position="88"/>
        <end position="122"/>
    </location>
</feature>
<proteinExistence type="predicted"/>
<dbReference type="SUPFAM" id="SSF109993">
    <property type="entry name" value="VPS9 domain"/>
    <property type="match status" value="1"/>
</dbReference>
<reference evidence="7" key="1">
    <citation type="submission" date="2025-08" db="UniProtKB">
        <authorList>
            <consortium name="Ensembl"/>
        </authorList>
    </citation>
    <scope>IDENTIFICATION</scope>
</reference>
<dbReference type="OMA" id="LICITRC"/>
<name>A0A8C1F7Q6_CYPCA</name>
<feature type="compositionally biased region" description="Basic and acidic residues" evidence="4">
    <location>
        <begin position="148"/>
        <end position="160"/>
    </location>
</feature>
<feature type="compositionally biased region" description="Polar residues" evidence="4">
    <location>
        <begin position="458"/>
        <end position="475"/>
    </location>
</feature>
<dbReference type="InterPro" id="IPR037191">
    <property type="entry name" value="VPS9_dom_sf"/>
</dbReference>
<dbReference type="SMART" id="SM00167">
    <property type="entry name" value="VPS9"/>
    <property type="match status" value="1"/>
</dbReference>
<feature type="region of interest" description="Disordered" evidence="4">
    <location>
        <begin position="137"/>
        <end position="205"/>
    </location>
</feature>
<evidence type="ECO:0000256" key="3">
    <source>
        <dbReference type="ARBA" id="ARBA00022833"/>
    </source>
</evidence>
<sequence length="555" mass="62554">MSDFYFDAWRAGNASQSLPSLPAVKGFPSTTFDQNTNDERKLVLRDLLNSLRSVKYTQIKLFSLFTSVQEARHCRMNPQVVRRGFSVQQSDLMCKRGCGFYGNAVWQGLCSRCWREENQCTRTKQIEDDRALAERLQREEEAAYASSGREEARSRPESSKTHSTVPIVKRLFTSAPKAPARRDAGAPKTAVSQSTSLSRQPSAERDHVTQHFIDFLKPFQRPGYDIFKQCHAFVENIAHKKVAVRGEDFSDSVQDFYQHISEYLQTNFKGSADVMETVMDEVERYVMGRLYEQLFCPDHTDDEKKDLVIQKRIRALHWVSIAMLCVPVDEKIPKVSDSVERAITDLINLDSKKVPKEKLACATRCSKHIMTAIQGSKKAAASADDFLPTLVYIVLKANPPRLHSNIQYITRYCNPSRLMSGEDGYYFTNLCCAVAFIEKLDAQSLNLSHEDFELYMSGASSPSGPKATSSGNSLQKGFKEERSAAEPQLEPRRAEETRPLETDLIEWSDGQELSVLGMLEEPPARTHTSNTFTIDSDNIGGDSLPPPLQPQKFAG</sequence>
<keyword evidence="1" id="KW-0479">Metal-binding</keyword>
<dbReference type="SUPFAM" id="SSF57716">
    <property type="entry name" value="Glucocorticoid receptor-like (DNA-binding domain)"/>
    <property type="match status" value="1"/>
</dbReference>
<keyword evidence="3" id="KW-0862">Zinc</keyword>
<dbReference type="Pfam" id="PF02204">
    <property type="entry name" value="VPS9"/>
    <property type="match status" value="1"/>
</dbReference>
<organism evidence="7 8">
    <name type="scientific">Cyprinus carpio carpio</name>
    <dbReference type="NCBI Taxonomy" id="630221"/>
    <lineage>
        <taxon>Eukaryota</taxon>
        <taxon>Metazoa</taxon>
        <taxon>Chordata</taxon>
        <taxon>Craniata</taxon>
        <taxon>Vertebrata</taxon>
        <taxon>Euteleostomi</taxon>
        <taxon>Actinopterygii</taxon>
        <taxon>Neopterygii</taxon>
        <taxon>Teleostei</taxon>
        <taxon>Ostariophysi</taxon>
        <taxon>Cypriniformes</taxon>
        <taxon>Cyprinidae</taxon>
        <taxon>Cyprininae</taxon>
        <taxon>Cyprinus</taxon>
    </lineage>
</organism>
<dbReference type="GO" id="GO:0008270">
    <property type="term" value="F:zinc ion binding"/>
    <property type="evidence" value="ECO:0007669"/>
    <property type="project" value="UniProtKB-KW"/>
</dbReference>
<dbReference type="GeneTree" id="ENSGT00940000166839"/>
<feature type="compositionally biased region" description="Polar residues" evidence="4">
    <location>
        <begin position="526"/>
        <end position="536"/>
    </location>
</feature>